<evidence type="ECO:0000313" key="3">
    <source>
        <dbReference type="Proteomes" id="UP001232148"/>
    </source>
</evidence>
<comment type="caution">
    <text evidence="2">The sequence shown here is derived from an EMBL/GenBank/DDBJ whole genome shotgun (WGS) entry which is preliminary data.</text>
</comment>
<organism evidence="2 3">
    <name type="scientific">Colletotrichum zoysiae</name>
    <dbReference type="NCBI Taxonomy" id="1216348"/>
    <lineage>
        <taxon>Eukaryota</taxon>
        <taxon>Fungi</taxon>
        <taxon>Dikarya</taxon>
        <taxon>Ascomycota</taxon>
        <taxon>Pezizomycotina</taxon>
        <taxon>Sordariomycetes</taxon>
        <taxon>Hypocreomycetidae</taxon>
        <taxon>Glomerellales</taxon>
        <taxon>Glomerellaceae</taxon>
        <taxon>Colletotrichum</taxon>
        <taxon>Colletotrichum graminicola species complex</taxon>
    </lineage>
</organism>
<reference evidence="2" key="1">
    <citation type="submission" date="2021-06" db="EMBL/GenBank/DDBJ databases">
        <title>Comparative genomics, transcriptomics and evolutionary studies reveal genomic signatures of adaptation to plant cell wall in hemibiotrophic fungi.</title>
        <authorList>
            <consortium name="DOE Joint Genome Institute"/>
            <person name="Baroncelli R."/>
            <person name="Diaz J.F."/>
            <person name="Benocci T."/>
            <person name="Peng M."/>
            <person name="Battaglia E."/>
            <person name="Haridas S."/>
            <person name="Andreopoulos W."/>
            <person name="Labutti K."/>
            <person name="Pangilinan J."/>
            <person name="Floch G.L."/>
            <person name="Makela M.R."/>
            <person name="Henrissat B."/>
            <person name="Grigoriev I.V."/>
            <person name="Crouch J.A."/>
            <person name="De Vries R.P."/>
            <person name="Sukno S.A."/>
            <person name="Thon M.R."/>
        </authorList>
    </citation>
    <scope>NUCLEOTIDE SEQUENCE</scope>
    <source>
        <strain evidence="2">MAFF235873</strain>
    </source>
</reference>
<evidence type="ECO:0000256" key="1">
    <source>
        <dbReference type="SAM" id="Coils"/>
    </source>
</evidence>
<feature type="coiled-coil region" evidence="1">
    <location>
        <begin position="175"/>
        <end position="202"/>
    </location>
</feature>
<dbReference type="EMBL" id="MU842808">
    <property type="protein sequence ID" value="KAK2035474.1"/>
    <property type="molecule type" value="Genomic_DNA"/>
</dbReference>
<keyword evidence="1" id="KW-0175">Coiled coil</keyword>
<name>A0AAD9M6Q6_9PEZI</name>
<sequence length="325" mass="36186">MSNISQPKLPLIEAIRNDRPLPQVKIGPRRNGVKLRAATDEFMDGNSFNSLIGVGDGVPNPTTVHHAVSDVANSIESSINRTVALVLFHGHAPNTFTMDSTMPDYDDIIHDCDTADPSQIVGVPDWVAYCKWEPSSDPNEHKTSTLALLYKDRGLACADEFINECKQSCEPRNEIADQLDDMDQLEEELRRGEGQRREAFKRLIRPHGRYNGALNTNASGSTLGLKHPCAFSKNVDSILQEATACALRIGTPYVGVSDYQSLLMFEYVDLKKQMLENETLRTNDIARLRAGPGNRVDVVIIKDDENQSRIRRVMLGAWLQAIRGL</sequence>
<proteinExistence type="predicted"/>
<dbReference type="Proteomes" id="UP001232148">
    <property type="component" value="Unassembled WGS sequence"/>
</dbReference>
<dbReference type="AlphaFoldDB" id="A0AAD9M6Q6"/>
<evidence type="ECO:0000313" key="2">
    <source>
        <dbReference type="EMBL" id="KAK2035474.1"/>
    </source>
</evidence>
<protein>
    <submittedName>
        <fullName evidence="2">Uncharacterized protein</fullName>
    </submittedName>
</protein>
<gene>
    <name evidence="2" type="ORF">LX32DRAFT_678342</name>
</gene>
<keyword evidence="3" id="KW-1185">Reference proteome</keyword>
<accession>A0AAD9M6Q6</accession>